<name>A0AA87ZU70_FICCA</name>
<comment type="caution">
    <text evidence="2">The sequence shown here is derived from an EMBL/GenBank/DDBJ whole genome shotgun (WGS) entry which is preliminary data.</text>
</comment>
<gene>
    <name evidence="2" type="ORF">TIFTF001_009152</name>
</gene>
<feature type="compositionally biased region" description="Basic and acidic residues" evidence="1">
    <location>
        <begin position="75"/>
        <end position="85"/>
    </location>
</feature>
<sequence length="180" mass="19502">MNGCSPEFYHIPLFFSGDVKRICPSLIVAAVVAVEFAALVTVEALVASPCQNFSISGDRAPSSIFDLVTAESASRSHDAGERVENAESSSRSSDGGELVDDGGSNPRDLAVRPFSRWQRRSSSHIVGTSFATEPKESPSVFSDLRRYGGRRYVGDLTGHRRDLESALFSGNVGRRPRPRP</sequence>
<proteinExistence type="predicted"/>
<evidence type="ECO:0000256" key="1">
    <source>
        <dbReference type="SAM" id="MobiDB-lite"/>
    </source>
</evidence>
<protein>
    <submittedName>
        <fullName evidence="2">Uncharacterized protein</fullName>
    </submittedName>
</protein>
<dbReference type="EMBL" id="BTGU01000010">
    <property type="protein sequence ID" value="GMN39919.1"/>
    <property type="molecule type" value="Genomic_DNA"/>
</dbReference>
<evidence type="ECO:0000313" key="3">
    <source>
        <dbReference type="Proteomes" id="UP001187192"/>
    </source>
</evidence>
<keyword evidence="3" id="KW-1185">Reference proteome</keyword>
<feature type="region of interest" description="Disordered" evidence="1">
    <location>
        <begin position="75"/>
        <end position="113"/>
    </location>
</feature>
<reference evidence="2" key="1">
    <citation type="submission" date="2023-07" db="EMBL/GenBank/DDBJ databases">
        <title>draft genome sequence of fig (Ficus carica).</title>
        <authorList>
            <person name="Takahashi T."/>
            <person name="Nishimura K."/>
        </authorList>
    </citation>
    <scope>NUCLEOTIDE SEQUENCE</scope>
</reference>
<dbReference type="Proteomes" id="UP001187192">
    <property type="component" value="Unassembled WGS sequence"/>
</dbReference>
<organism evidence="2 3">
    <name type="scientific">Ficus carica</name>
    <name type="common">Common fig</name>
    <dbReference type="NCBI Taxonomy" id="3494"/>
    <lineage>
        <taxon>Eukaryota</taxon>
        <taxon>Viridiplantae</taxon>
        <taxon>Streptophyta</taxon>
        <taxon>Embryophyta</taxon>
        <taxon>Tracheophyta</taxon>
        <taxon>Spermatophyta</taxon>
        <taxon>Magnoliopsida</taxon>
        <taxon>eudicotyledons</taxon>
        <taxon>Gunneridae</taxon>
        <taxon>Pentapetalae</taxon>
        <taxon>rosids</taxon>
        <taxon>fabids</taxon>
        <taxon>Rosales</taxon>
        <taxon>Moraceae</taxon>
        <taxon>Ficeae</taxon>
        <taxon>Ficus</taxon>
    </lineage>
</organism>
<accession>A0AA87ZU70</accession>
<evidence type="ECO:0000313" key="2">
    <source>
        <dbReference type="EMBL" id="GMN39919.1"/>
    </source>
</evidence>
<dbReference type="Gramene" id="FCD_00021224-RA">
    <property type="protein sequence ID" value="FCD_00021224-RA:cds"/>
    <property type="gene ID" value="FCD_00021224"/>
</dbReference>
<dbReference type="AlphaFoldDB" id="A0AA87ZU70"/>